<keyword evidence="1" id="KW-1133">Transmembrane helix</keyword>
<dbReference type="PANTHER" id="PTHR37312">
    <property type="entry name" value="MEMBRANE-BOUND ACYLTRANSFERASE YKRP-RELATED"/>
    <property type="match status" value="1"/>
</dbReference>
<evidence type="ECO:0000313" key="4">
    <source>
        <dbReference type="Proteomes" id="UP000620874"/>
    </source>
</evidence>
<feature type="domain" description="Acyltransferase 3" evidence="2">
    <location>
        <begin position="25"/>
        <end position="298"/>
    </location>
</feature>
<keyword evidence="1" id="KW-0812">Transmembrane</keyword>
<feature type="transmembrane region" description="Helical" evidence="1">
    <location>
        <begin position="252"/>
        <end position="269"/>
    </location>
</feature>
<protein>
    <submittedName>
        <fullName evidence="3">Acyltransferase</fullName>
    </submittedName>
</protein>
<dbReference type="Proteomes" id="UP000620874">
    <property type="component" value="Unassembled WGS sequence"/>
</dbReference>
<feature type="transmembrane region" description="Helical" evidence="1">
    <location>
        <begin position="24"/>
        <end position="42"/>
    </location>
</feature>
<keyword evidence="4" id="KW-1185">Reference proteome</keyword>
<dbReference type="InterPro" id="IPR002656">
    <property type="entry name" value="Acyl_transf_3_dom"/>
</dbReference>
<organism evidence="3 4">
    <name type="scientific">Phocaeicola intestinalis</name>
    <dbReference type="NCBI Taxonomy" id="2762212"/>
    <lineage>
        <taxon>Bacteria</taxon>
        <taxon>Pseudomonadati</taxon>
        <taxon>Bacteroidota</taxon>
        <taxon>Bacteroidia</taxon>
        <taxon>Bacteroidales</taxon>
        <taxon>Bacteroidaceae</taxon>
        <taxon>Phocaeicola</taxon>
    </lineage>
</organism>
<keyword evidence="3" id="KW-0012">Acyltransferase</keyword>
<evidence type="ECO:0000259" key="2">
    <source>
        <dbReference type="Pfam" id="PF01757"/>
    </source>
</evidence>
<name>A0ABR8Y7I2_9BACT</name>
<evidence type="ECO:0000256" key="1">
    <source>
        <dbReference type="SAM" id="Phobius"/>
    </source>
</evidence>
<accession>A0ABR8Y7I2</accession>
<gene>
    <name evidence="3" type="ORF">H9625_06890</name>
</gene>
<dbReference type="EMBL" id="JACSPP010000016">
    <property type="protein sequence ID" value="MBD8040173.1"/>
    <property type="molecule type" value="Genomic_DNA"/>
</dbReference>
<evidence type="ECO:0000313" key="3">
    <source>
        <dbReference type="EMBL" id="MBD8040173.1"/>
    </source>
</evidence>
<dbReference type="GO" id="GO:0016746">
    <property type="term" value="F:acyltransferase activity"/>
    <property type="evidence" value="ECO:0007669"/>
    <property type="project" value="UniProtKB-KW"/>
</dbReference>
<comment type="caution">
    <text evidence="3">The sequence shown here is derived from an EMBL/GenBank/DDBJ whole genome shotgun (WGS) entry which is preliminary data.</text>
</comment>
<keyword evidence="3" id="KW-0808">Transferase</keyword>
<keyword evidence="1" id="KW-0472">Membrane</keyword>
<feature type="transmembrane region" description="Helical" evidence="1">
    <location>
        <begin position="133"/>
        <end position="155"/>
    </location>
</feature>
<proteinExistence type="predicted"/>
<feature type="transmembrane region" description="Helical" evidence="1">
    <location>
        <begin position="195"/>
        <end position="213"/>
    </location>
</feature>
<dbReference type="PANTHER" id="PTHR37312:SF1">
    <property type="entry name" value="MEMBRANE-BOUND ACYLTRANSFERASE YKRP-RELATED"/>
    <property type="match status" value="1"/>
</dbReference>
<dbReference type="InterPro" id="IPR052734">
    <property type="entry name" value="Nod_factor_acetyltransferase"/>
</dbReference>
<dbReference type="Pfam" id="PF01757">
    <property type="entry name" value="Acyl_transf_3"/>
    <property type="match status" value="1"/>
</dbReference>
<feature type="transmembrane region" description="Helical" evidence="1">
    <location>
        <begin position="94"/>
        <end position="113"/>
    </location>
</feature>
<sequence length="339" mass="39261">MIERKISNKKIEESLKTMTNNKRLIYLDTAAGIFIIYMIFYHCSQFADMTNNHVFKFLQVVFSCFMAWFFFKSGMFYKRDITVKEEFIHTLRKLWRPYILFWCIGIVVEAIKYSSIGDTNWMHYVLTPFKSSLLYGGVNNGASPMWFLVTLFAVRTLSPVMLKICNGYGWAVCGVVGAILCYINGMYGWGFIHPYYISNFFPAMFFYGLGFLMKEKQFDKEIFFIALVIYAISFAWPSMVDFQANSLTRGNAFLWYVYAPAAIVVFNYICKKVNYAVRPVTNIGRNSMWWFLAHWPVLCLSDIFYVNVCKISGGTACNRIYNSHVDIGIVTPSCKPLST</sequence>
<reference evidence="3 4" key="1">
    <citation type="submission" date="2020-08" db="EMBL/GenBank/DDBJ databases">
        <title>A Genomic Blueprint of the Chicken Gut Microbiome.</title>
        <authorList>
            <person name="Gilroy R."/>
            <person name="Ravi A."/>
            <person name="Getino M."/>
            <person name="Pursley I."/>
            <person name="Horton D.L."/>
            <person name="Alikhan N.-F."/>
            <person name="Baker D."/>
            <person name="Gharbi K."/>
            <person name="Hall N."/>
            <person name="Watson M."/>
            <person name="Adriaenssens E.M."/>
            <person name="Foster-Nyarko E."/>
            <person name="Jarju S."/>
            <person name="Secka A."/>
            <person name="Antonio M."/>
            <person name="Oren A."/>
            <person name="Chaudhuri R."/>
            <person name="La Ragione R.M."/>
            <person name="Hildebrand F."/>
            <person name="Pallen M.J."/>
        </authorList>
    </citation>
    <scope>NUCLEOTIDE SEQUENCE [LARGE SCALE GENOMIC DNA]</scope>
    <source>
        <strain evidence="3 4">Sa1CVN1</strain>
    </source>
</reference>
<feature type="transmembrane region" description="Helical" evidence="1">
    <location>
        <begin position="167"/>
        <end position="189"/>
    </location>
</feature>
<feature type="transmembrane region" description="Helical" evidence="1">
    <location>
        <begin position="222"/>
        <end position="240"/>
    </location>
</feature>
<feature type="transmembrane region" description="Helical" evidence="1">
    <location>
        <begin position="54"/>
        <end position="71"/>
    </location>
</feature>